<keyword evidence="1 3" id="KW-0547">Nucleotide-binding</keyword>
<protein>
    <recommendedName>
        <fullName evidence="5">Protein kinase domain-containing protein</fullName>
    </recommendedName>
</protein>
<evidence type="ECO:0000313" key="6">
    <source>
        <dbReference type="EMBL" id="CUS15178.1"/>
    </source>
</evidence>
<feature type="region of interest" description="Disordered" evidence="4">
    <location>
        <begin position="22"/>
        <end position="62"/>
    </location>
</feature>
<keyword evidence="2 3" id="KW-0067">ATP-binding</keyword>
<evidence type="ECO:0000256" key="2">
    <source>
        <dbReference type="ARBA" id="ARBA00022840"/>
    </source>
</evidence>
<proteinExistence type="predicted"/>
<dbReference type="InterPro" id="IPR008271">
    <property type="entry name" value="Ser/Thr_kinase_AS"/>
</dbReference>
<reference evidence="6" key="1">
    <citation type="submission" date="2015-10" db="EMBL/GenBank/DDBJ databases">
        <authorList>
            <person name="Regsiter A."/>
            <person name="william w."/>
        </authorList>
    </citation>
    <scope>NUCLEOTIDE SEQUENCE</scope>
    <source>
        <strain evidence="6">Montdore</strain>
    </source>
</reference>
<dbReference type="PROSITE" id="PS00108">
    <property type="entry name" value="PROTEIN_KINASE_ST"/>
    <property type="match status" value="1"/>
</dbReference>
<dbReference type="SUPFAM" id="SSF56112">
    <property type="entry name" value="Protein kinase-like (PK-like)"/>
    <property type="match status" value="1"/>
</dbReference>
<feature type="non-terminal residue" evidence="6">
    <location>
        <position position="1"/>
    </location>
</feature>
<feature type="non-terminal residue" evidence="6">
    <location>
        <position position="612"/>
    </location>
</feature>
<evidence type="ECO:0000313" key="7">
    <source>
        <dbReference type="Proteomes" id="UP001412239"/>
    </source>
</evidence>
<keyword evidence="7" id="KW-1185">Reference proteome</keyword>
<dbReference type="InterPro" id="IPR000719">
    <property type="entry name" value="Prot_kinase_dom"/>
</dbReference>
<dbReference type="PANTHER" id="PTHR24346:SF110">
    <property type="entry name" value="NON-SPECIFIC SERINE_THREONINE PROTEIN KINASE"/>
    <property type="match status" value="1"/>
</dbReference>
<dbReference type="GO" id="GO:0005737">
    <property type="term" value="C:cytoplasm"/>
    <property type="evidence" value="ECO:0007669"/>
    <property type="project" value="TreeGrafter"/>
</dbReference>
<dbReference type="PANTHER" id="PTHR24346">
    <property type="entry name" value="MAP/MICROTUBULE AFFINITY-REGULATING KINASE"/>
    <property type="match status" value="1"/>
</dbReference>
<dbReference type="PROSITE" id="PS00107">
    <property type="entry name" value="PROTEIN_KINASE_ATP"/>
    <property type="match status" value="1"/>
</dbReference>
<gene>
    <name evidence="6" type="ORF">GSTUAT00000798001</name>
</gene>
<evidence type="ECO:0000256" key="3">
    <source>
        <dbReference type="PROSITE-ProRule" id="PRU10141"/>
    </source>
</evidence>
<feature type="binding site" evidence="3">
    <location>
        <position position="158"/>
    </location>
    <ligand>
        <name>ATP</name>
        <dbReference type="ChEBI" id="CHEBI:30616"/>
    </ligand>
</feature>
<organism evidence="6 7">
    <name type="scientific">Tuber aestivum</name>
    <name type="common">summer truffle</name>
    <dbReference type="NCBI Taxonomy" id="59557"/>
    <lineage>
        <taxon>Eukaryota</taxon>
        <taxon>Fungi</taxon>
        <taxon>Dikarya</taxon>
        <taxon>Ascomycota</taxon>
        <taxon>Pezizomycotina</taxon>
        <taxon>Pezizomycetes</taxon>
        <taxon>Pezizales</taxon>
        <taxon>Tuberaceae</taxon>
        <taxon>Tuber</taxon>
    </lineage>
</organism>
<dbReference type="Gene3D" id="1.10.510.10">
    <property type="entry name" value="Transferase(Phosphotransferase) domain 1"/>
    <property type="match status" value="1"/>
</dbReference>
<dbReference type="AlphaFoldDB" id="A0A292Q8A4"/>
<name>A0A292Q8A4_9PEZI</name>
<dbReference type="InterPro" id="IPR011009">
    <property type="entry name" value="Kinase-like_dom_sf"/>
</dbReference>
<dbReference type="GO" id="GO:0004674">
    <property type="term" value="F:protein serine/threonine kinase activity"/>
    <property type="evidence" value="ECO:0007669"/>
    <property type="project" value="TreeGrafter"/>
</dbReference>
<dbReference type="GO" id="GO:0035556">
    <property type="term" value="P:intracellular signal transduction"/>
    <property type="evidence" value="ECO:0007669"/>
    <property type="project" value="TreeGrafter"/>
</dbReference>
<evidence type="ECO:0000256" key="4">
    <source>
        <dbReference type="SAM" id="MobiDB-lite"/>
    </source>
</evidence>
<feature type="domain" description="Protein kinase" evidence="5">
    <location>
        <begin position="129"/>
        <end position="391"/>
    </location>
</feature>
<sequence>GSGRRPNLHIANQYDITNLLGKHKPQRGKRGRKKKEIILFPRLRSDSSRHPPPSPLPPLGKTRLPRKVLVYRPQESAFRCFLPPLLPANVANGSSQLQRKLCNWVPVRAATMAEIHSQLDPLPQNLPFEIISKTIGRGAYASVKKGRVPQTGEVFAVKFIHKRYAIERGKISPRQIMAEVTLHKHCGYHPNLIQFYDYGEDEVWTWIGMEFASGGDLFDKIEPDVGVAEDICHFYFAQLVAGVSYIHGQGIAHRDIKPENILLDDRGNLKIADFGLATVFSFKGSYKSTSNVCGSPPYVAPEVLMGSYRGDRVDVWSCGVLLFVLLVGNTPWDEPGPPSWEFEEFRRTNGRPTYDPWPRVSPDVLSLLRGMMRLDPLTRFTFEEIRRHPWFTRCNPHLTEDGSCIDSVNLATQLMEGLHVNFNDVPASRGVSQSVSDDFSRLSSTQPETPITDVRFEWERSWQSSSQPLGIPQDFSSQDFWASLAEDPTMSQFAPQPSLPLSLTQNAQKFQDICPSQRMTRFYSSYSFRQILPILASALHRLGVVAPAFKPSDYDDSNTETWIPVKILDKRKCHLRGDILVERMAPDVLQVSFSKTIGDPLEWRRFFKVYIH</sequence>
<evidence type="ECO:0000256" key="1">
    <source>
        <dbReference type="ARBA" id="ARBA00022741"/>
    </source>
</evidence>
<dbReference type="Pfam" id="PF00069">
    <property type="entry name" value="Pkinase"/>
    <property type="match status" value="1"/>
</dbReference>
<dbReference type="FunFam" id="1.10.510.10:FF:000571">
    <property type="entry name" value="Maternal embryonic leucine zipper kinase"/>
    <property type="match status" value="1"/>
</dbReference>
<dbReference type="PROSITE" id="PS50011">
    <property type="entry name" value="PROTEIN_KINASE_DOM"/>
    <property type="match status" value="1"/>
</dbReference>
<dbReference type="SMART" id="SM00220">
    <property type="entry name" value="S_TKc"/>
    <property type="match status" value="1"/>
</dbReference>
<evidence type="ECO:0000259" key="5">
    <source>
        <dbReference type="PROSITE" id="PS50011"/>
    </source>
</evidence>
<feature type="compositionally biased region" description="Basic residues" evidence="4">
    <location>
        <begin position="22"/>
        <end position="35"/>
    </location>
</feature>
<dbReference type="InterPro" id="IPR017441">
    <property type="entry name" value="Protein_kinase_ATP_BS"/>
</dbReference>
<dbReference type="Proteomes" id="UP001412239">
    <property type="component" value="Unassembled WGS sequence"/>
</dbReference>
<dbReference type="EMBL" id="LN890950">
    <property type="protein sequence ID" value="CUS15178.1"/>
    <property type="molecule type" value="Genomic_DNA"/>
</dbReference>
<dbReference type="GO" id="GO:0005524">
    <property type="term" value="F:ATP binding"/>
    <property type="evidence" value="ECO:0007669"/>
    <property type="project" value="UniProtKB-UniRule"/>
</dbReference>
<accession>A0A292Q8A4</accession>